<dbReference type="AlphaFoldDB" id="A0A935TDP7"/>
<evidence type="ECO:0000313" key="2">
    <source>
        <dbReference type="Proteomes" id="UP000706151"/>
    </source>
</evidence>
<organism evidence="1 2">
    <name type="scientific">Candidatus Accumulibacter affinis</name>
    <dbReference type="NCBI Taxonomy" id="2954384"/>
    <lineage>
        <taxon>Bacteria</taxon>
        <taxon>Pseudomonadati</taxon>
        <taxon>Pseudomonadota</taxon>
        <taxon>Betaproteobacteria</taxon>
        <taxon>Candidatus Accumulibacter</taxon>
    </lineage>
</organism>
<gene>
    <name evidence="1" type="ORF">IPK02_20765</name>
</gene>
<dbReference type="Proteomes" id="UP000706151">
    <property type="component" value="Unassembled WGS sequence"/>
</dbReference>
<reference evidence="1 2" key="1">
    <citation type="submission" date="2020-10" db="EMBL/GenBank/DDBJ databases">
        <title>Connecting structure to function with the recovery of over 1000 high-quality activated sludge metagenome-assembled genomes encoding full-length rRNA genes using long-read sequencing.</title>
        <authorList>
            <person name="Singleton C.M."/>
            <person name="Petriglieri F."/>
            <person name="Kristensen J.M."/>
            <person name="Kirkegaard R.H."/>
            <person name="Michaelsen T.Y."/>
            <person name="Andersen M.H."/>
            <person name="Karst S.M."/>
            <person name="Dueholm M.S."/>
            <person name="Nielsen P.H."/>
            <person name="Albertsen M."/>
        </authorList>
    </citation>
    <scope>NUCLEOTIDE SEQUENCE [LARGE SCALE GENOMIC DNA]</scope>
    <source>
        <strain evidence="1">Fred_18-Q3-R57-64_BAT3C.720</strain>
    </source>
</reference>
<accession>A0A935TDP7</accession>
<proteinExistence type="predicted"/>
<evidence type="ECO:0000313" key="1">
    <source>
        <dbReference type="EMBL" id="MBK7956179.1"/>
    </source>
</evidence>
<name>A0A935TDP7_9PROT</name>
<protein>
    <submittedName>
        <fullName evidence="1">Uncharacterized protein</fullName>
    </submittedName>
</protein>
<sequence length="119" mass="13288">MNKLEPLAQRLFQRSLQNKFFAVEGRLMIGRPVGSEVSLLTDNSTPMESFFTKLAPPAGVVGIREALEQGVLRQATLGDAVAFARAFQRHRELEFGAEPIPIAATDGKRVIYWRTPTWC</sequence>
<comment type="caution">
    <text evidence="1">The sequence shown here is derived from an EMBL/GenBank/DDBJ whole genome shotgun (WGS) entry which is preliminary data.</text>
</comment>
<dbReference type="EMBL" id="JADJOT010000012">
    <property type="protein sequence ID" value="MBK7956179.1"/>
    <property type="molecule type" value="Genomic_DNA"/>
</dbReference>